<feature type="domain" description="P-type ATPase A" evidence="12">
    <location>
        <begin position="204"/>
        <end position="302"/>
    </location>
</feature>
<dbReference type="SUPFAM" id="SSF56784">
    <property type="entry name" value="HAD-like"/>
    <property type="match status" value="1"/>
</dbReference>
<dbReference type="InterPro" id="IPR044492">
    <property type="entry name" value="P_typ_ATPase_HD_dom"/>
</dbReference>
<evidence type="ECO:0000256" key="3">
    <source>
        <dbReference type="ARBA" id="ARBA00022692"/>
    </source>
</evidence>
<evidence type="ECO:0000256" key="6">
    <source>
        <dbReference type="ARBA" id="ARBA00022989"/>
    </source>
</evidence>
<keyword evidence="7 10" id="KW-0472">Membrane</keyword>
<evidence type="ECO:0000256" key="10">
    <source>
        <dbReference type="RuleBase" id="RU362081"/>
    </source>
</evidence>
<dbReference type="SFLD" id="SFLDG00002">
    <property type="entry name" value="C1.7:_P-type_atpase_like"/>
    <property type="match status" value="1"/>
</dbReference>
<keyword evidence="14" id="KW-1185">Reference proteome</keyword>
<dbReference type="Gene3D" id="2.70.150.10">
    <property type="entry name" value="Calcium-transporting ATPase, cytoplasmic transduction domain A"/>
    <property type="match status" value="1"/>
</dbReference>
<organism evidence="13 14">
    <name type="scientific">Succinivibrio dextrinosolvens DSM 3072</name>
    <dbReference type="NCBI Taxonomy" id="1123324"/>
    <lineage>
        <taxon>Bacteria</taxon>
        <taxon>Pseudomonadati</taxon>
        <taxon>Pseudomonadota</taxon>
        <taxon>Gammaproteobacteria</taxon>
        <taxon>Aeromonadales</taxon>
        <taxon>Succinivibrionaceae</taxon>
        <taxon>Succinivibrio</taxon>
    </lineage>
</organism>
<accession>A0A1T4V901</accession>
<dbReference type="PROSITE" id="PS00154">
    <property type="entry name" value="ATPASE_E1_E2"/>
    <property type="match status" value="1"/>
</dbReference>
<dbReference type="SFLD" id="SFLDS00003">
    <property type="entry name" value="Haloacid_Dehalogenase"/>
    <property type="match status" value="1"/>
</dbReference>
<gene>
    <name evidence="13" type="ORF">SAMN02745213_01091</name>
</gene>
<feature type="coiled-coil region" evidence="11">
    <location>
        <begin position="67"/>
        <end position="94"/>
    </location>
</feature>
<dbReference type="SUPFAM" id="SSF81660">
    <property type="entry name" value="Metal cation-transporting ATPase, ATP-binding domain N"/>
    <property type="match status" value="1"/>
</dbReference>
<protein>
    <recommendedName>
        <fullName evidence="8">P-type Zn(2+) transporter</fullName>
        <ecNumber evidence="8">7.2.2.12</ecNumber>
    </recommendedName>
</protein>
<dbReference type="NCBIfam" id="TIGR01525">
    <property type="entry name" value="ATPase-IB_hvy"/>
    <property type="match status" value="1"/>
</dbReference>
<dbReference type="SUPFAM" id="SSF81653">
    <property type="entry name" value="Calcium ATPase, transduction domain A"/>
    <property type="match status" value="1"/>
</dbReference>
<dbReference type="Pfam" id="PF00702">
    <property type="entry name" value="Hydrolase"/>
    <property type="match status" value="1"/>
</dbReference>
<comment type="subcellular location">
    <subcellularLocation>
        <location evidence="10">Cell membrane</location>
    </subcellularLocation>
    <subcellularLocation>
        <location evidence="1">Membrane</location>
    </subcellularLocation>
</comment>
<evidence type="ECO:0000256" key="9">
    <source>
        <dbReference type="ARBA" id="ARBA00047308"/>
    </source>
</evidence>
<proteinExistence type="inferred from homology"/>
<dbReference type="SFLD" id="SFLDF00027">
    <property type="entry name" value="p-type_atpase"/>
    <property type="match status" value="1"/>
</dbReference>
<dbReference type="PRINTS" id="PR00119">
    <property type="entry name" value="CATATPASE"/>
</dbReference>
<evidence type="ECO:0000313" key="13">
    <source>
        <dbReference type="EMBL" id="SKA61434.1"/>
    </source>
</evidence>
<dbReference type="InterPro" id="IPR023298">
    <property type="entry name" value="ATPase_P-typ_TM_dom_sf"/>
</dbReference>
<evidence type="ECO:0000256" key="4">
    <source>
        <dbReference type="ARBA" id="ARBA00022723"/>
    </source>
</evidence>
<dbReference type="RefSeq" id="WP_078928594.1">
    <property type="nucleotide sequence ID" value="NZ_FUXX01000014.1"/>
</dbReference>
<name>A0A1T4V901_9GAMM</name>
<dbReference type="InterPro" id="IPR008250">
    <property type="entry name" value="ATPase_P-typ_transduc_dom_A_sf"/>
</dbReference>
<sequence length="719" mass="78110">MAQVFHYTTKLEQEYSAKGTAVLEYKLRKVPGVVSACILKDNTLSVYAKDKLSLAKALFALRLVPVREELKAKAKKEKNDIKAVSEELKNYKFKALVSLFGFGALEAFKRLSPTAFTNLSFLRTAFVLLIAKDIFKEGVLGLIKEKAPNADTLTATAVLASVLSGKPESSLSLLVLSNFAEMLTIGAAEKARQHISTLLDMKEKYVWLKNKQGHISKVSIDDVMVNDEVVVYVGEKICVDGVIIEGEASIDQSSLTGESIPAFKTVKQEVYAGTVVRSGEITIRVSKVGDETNLARIINMVENAQNRRAPIQNFADRMANALVPISFLSAAVVYGVTRDFQRVLNMFFIDFSCGLKLSTSTAISASISKAAQIGVLVKGGNFIETLADIDTVILDKTGTITDGHPILIDTIRCNEIEEKELVLLAAAAEKSSSHPLAEAVINYAQDKEWNVPHEVKTETVVGRGISASVSDFDGYKGGEILVGSRTFMKEKHIPGVNDIDRSGFSKECNIIYVARNSELLGALVITDPIRKDIKKTLNRIRRNGVDEIVMLTGDNKVTAEYVAGKLDLDGYKSDVLPHEKAEFVASKQSYSKVLMVGDGINDAPALAYADIGVALGGKSTDIAMESADITITSDEPLKLAKVMELSKSTMGLVRQNFAATIAINSAAMMLGALGKINPLIAATIHNAATIGVVINSARILFDKKFNFEKIKRNQDLDNL</sequence>
<keyword evidence="10" id="KW-1003">Cell membrane</keyword>
<dbReference type="GO" id="GO:0016463">
    <property type="term" value="F:P-type zinc transporter activity"/>
    <property type="evidence" value="ECO:0007669"/>
    <property type="project" value="UniProtKB-EC"/>
</dbReference>
<keyword evidence="4 10" id="KW-0479">Metal-binding</keyword>
<dbReference type="Pfam" id="PF00122">
    <property type="entry name" value="E1-E2_ATPase"/>
    <property type="match status" value="1"/>
</dbReference>
<evidence type="ECO:0000256" key="11">
    <source>
        <dbReference type="SAM" id="Coils"/>
    </source>
</evidence>
<dbReference type="InterPro" id="IPR023299">
    <property type="entry name" value="ATPase_P-typ_cyto_dom_N"/>
</dbReference>
<dbReference type="EMBL" id="FUXX01000014">
    <property type="protein sequence ID" value="SKA61434.1"/>
    <property type="molecule type" value="Genomic_DNA"/>
</dbReference>
<evidence type="ECO:0000256" key="7">
    <source>
        <dbReference type="ARBA" id="ARBA00023136"/>
    </source>
</evidence>
<keyword evidence="6 10" id="KW-1133">Transmembrane helix</keyword>
<keyword evidence="3 10" id="KW-0812">Transmembrane</keyword>
<dbReference type="Gene3D" id="3.40.50.1000">
    <property type="entry name" value="HAD superfamily/HAD-like"/>
    <property type="match status" value="1"/>
</dbReference>
<comment type="caution">
    <text evidence="10">Lacks conserved residue(s) required for the propagation of feature annotation.</text>
</comment>
<dbReference type="NCBIfam" id="TIGR01494">
    <property type="entry name" value="ATPase_P-type"/>
    <property type="match status" value="1"/>
</dbReference>
<dbReference type="AlphaFoldDB" id="A0A1T4V901"/>
<keyword evidence="5" id="KW-1278">Translocase</keyword>
<dbReference type="PANTHER" id="PTHR48085">
    <property type="entry name" value="CADMIUM/ZINC-TRANSPORTING ATPASE HMA2-RELATED"/>
    <property type="match status" value="1"/>
</dbReference>
<keyword evidence="10" id="KW-0547">Nucleotide-binding</keyword>
<dbReference type="InterPro" id="IPR059000">
    <property type="entry name" value="ATPase_P-type_domA"/>
</dbReference>
<dbReference type="InterPro" id="IPR051014">
    <property type="entry name" value="Cation_Transport_ATPase_IB"/>
</dbReference>
<dbReference type="STRING" id="83771.SAMN02910357_00804"/>
<evidence type="ECO:0000256" key="5">
    <source>
        <dbReference type="ARBA" id="ARBA00022967"/>
    </source>
</evidence>
<feature type="transmembrane region" description="Helical" evidence="10">
    <location>
        <begin position="679"/>
        <end position="701"/>
    </location>
</feature>
<dbReference type="GO" id="GO:0005524">
    <property type="term" value="F:ATP binding"/>
    <property type="evidence" value="ECO:0007669"/>
    <property type="project" value="UniProtKB-UniRule"/>
</dbReference>
<dbReference type="FunFam" id="2.70.150.10:FF:000002">
    <property type="entry name" value="Copper-transporting ATPase 1, putative"/>
    <property type="match status" value="1"/>
</dbReference>
<dbReference type="InterPro" id="IPR001757">
    <property type="entry name" value="P_typ_ATPase"/>
</dbReference>
<dbReference type="Gene3D" id="3.40.1110.10">
    <property type="entry name" value="Calcium-transporting ATPase, cytoplasmic domain N"/>
    <property type="match status" value="1"/>
</dbReference>
<dbReference type="InterPro" id="IPR023214">
    <property type="entry name" value="HAD_sf"/>
</dbReference>
<evidence type="ECO:0000313" key="14">
    <source>
        <dbReference type="Proteomes" id="UP000242432"/>
    </source>
</evidence>
<dbReference type="Proteomes" id="UP000242432">
    <property type="component" value="Unassembled WGS sequence"/>
</dbReference>
<dbReference type="SUPFAM" id="SSF81665">
    <property type="entry name" value="Calcium ATPase, transmembrane domain M"/>
    <property type="match status" value="1"/>
</dbReference>
<dbReference type="EC" id="7.2.2.12" evidence="8"/>
<evidence type="ECO:0000259" key="12">
    <source>
        <dbReference type="Pfam" id="PF00122"/>
    </source>
</evidence>
<comment type="catalytic activity">
    <reaction evidence="9">
        <text>Zn(2+)(in) + ATP + H2O = Zn(2+)(out) + ADP + phosphate + H(+)</text>
        <dbReference type="Rhea" id="RHEA:20621"/>
        <dbReference type="ChEBI" id="CHEBI:15377"/>
        <dbReference type="ChEBI" id="CHEBI:15378"/>
        <dbReference type="ChEBI" id="CHEBI:29105"/>
        <dbReference type="ChEBI" id="CHEBI:30616"/>
        <dbReference type="ChEBI" id="CHEBI:43474"/>
        <dbReference type="ChEBI" id="CHEBI:456216"/>
        <dbReference type="EC" id="7.2.2.12"/>
    </reaction>
</comment>
<keyword evidence="10" id="KW-0067">ATP-binding</keyword>
<dbReference type="GO" id="GO:0015086">
    <property type="term" value="F:cadmium ion transmembrane transporter activity"/>
    <property type="evidence" value="ECO:0007669"/>
    <property type="project" value="TreeGrafter"/>
</dbReference>
<evidence type="ECO:0000256" key="1">
    <source>
        <dbReference type="ARBA" id="ARBA00004370"/>
    </source>
</evidence>
<dbReference type="InterPro" id="IPR027256">
    <property type="entry name" value="P-typ_ATPase_IB"/>
</dbReference>
<dbReference type="GO" id="GO:0005886">
    <property type="term" value="C:plasma membrane"/>
    <property type="evidence" value="ECO:0007669"/>
    <property type="project" value="UniProtKB-SubCell"/>
</dbReference>
<evidence type="ECO:0000256" key="8">
    <source>
        <dbReference type="ARBA" id="ARBA00039097"/>
    </source>
</evidence>
<evidence type="ECO:0000256" key="2">
    <source>
        <dbReference type="ARBA" id="ARBA00006024"/>
    </source>
</evidence>
<comment type="similarity">
    <text evidence="2 10">Belongs to the cation transport ATPase (P-type) (TC 3.A.3) family. Type IB subfamily.</text>
</comment>
<dbReference type="InterPro" id="IPR018303">
    <property type="entry name" value="ATPase_P-typ_P_site"/>
</dbReference>
<dbReference type="GO" id="GO:0016887">
    <property type="term" value="F:ATP hydrolysis activity"/>
    <property type="evidence" value="ECO:0007669"/>
    <property type="project" value="InterPro"/>
</dbReference>
<dbReference type="PANTHER" id="PTHR48085:SF5">
    <property type="entry name" value="CADMIUM_ZINC-TRANSPORTING ATPASE HMA4-RELATED"/>
    <property type="match status" value="1"/>
</dbReference>
<dbReference type="GO" id="GO:0046872">
    <property type="term" value="F:metal ion binding"/>
    <property type="evidence" value="ECO:0007669"/>
    <property type="project" value="UniProtKB-KW"/>
</dbReference>
<reference evidence="14" key="1">
    <citation type="submission" date="2017-02" db="EMBL/GenBank/DDBJ databases">
        <authorList>
            <person name="Varghese N."/>
            <person name="Submissions S."/>
        </authorList>
    </citation>
    <scope>NUCLEOTIDE SEQUENCE [LARGE SCALE GENOMIC DNA]</scope>
    <source>
        <strain evidence="14">DSM 3072</strain>
    </source>
</reference>
<keyword evidence="11" id="KW-0175">Coiled coil</keyword>
<dbReference type="InterPro" id="IPR036412">
    <property type="entry name" value="HAD-like_sf"/>
</dbReference>